<proteinExistence type="predicted"/>
<accession>A0A0G0K9Q8</accession>
<dbReference type="AlphaFoldDB" id="A0A0G0K9Q8"/>
<name>A0A0G0K9Q8_9BACT</name>
<evidence type="ECO:0000313" key="1">
    <source>
        <dbReference type="EMBL" id="KKQ37326.1"/>
    </source>
</evidence>
<dbReference type="Proteomes" id="UP000034591">
    <property type="component" value="Unassembled WGS sequence"/>
</dbReference>
<protein>
    <submittedName>
        <fullName evidence="1">Uncharacterized protein</fullName>
    </submittedName>
</protein>
<reference evidence="1 2" key="1">
    <citation type="journal article" date="2015" name="Nature">
        <title>rRNA introns, odd ribosomes, and small enigmatic genomes across a large radiation of phyla.</title>
        <authorList>
            <person name="Brown C.T."/>
            <person name="Hug L.A."/>
            <person name="Thomas B.C."/>
            <person name="Sharon I."/>
            <person name="Castelle C.J."/>
            <person name="Singh A."/>
            <person name="Wilkins M.J."/>
            <person name="Williams K.H."/>
            <person name="Banfield J.F."/>
        </authorList>
    </citation>
    <scope>NUCLEOTIDE SEQUENCE [LARGE SCALE GENOMIC DNA]</scope>
</reference>
<dbReference type="EMBL" id="LBTI01000021">
    <property type="protein sequence ID" value="KKQ37326.1"/>
    <property type="molecule type" value="Genomic_DNA"/>
</dbReference>
<organism evidence="1 2">
    <name type="scientific">Candidatus Woesebacteria bacterium GW2011_GWA1_37_7</name>
    <dbReference type="NCBI Taxonomy" id="1618545"/>
    <lineage>
        <taxon>Bacteria</taxon>
        <taxon>Candidatus Woeseibacteriota</taxon>
    </lineage>
</organism>
<evidence type="ECO:0000313" key="2">
    <source>
        <dbReference type="Proteomes" id="UP000034591"/>
    </source>
</evidence>
<comment type="caution">
    <text evidence="1">The sequence shown here is derived from an EMBL/GenBank/DDBJ whole genome shotgun (WGS) entry which is preliminary data.</text>
</comment>
<gene>
    <name evidence="1" type="ORF">US53_C0021G0007</name>
</gene>
<sequence>MMKKGIEDPNTNKSVRLVRGIVVQEGENIKLYPDL</sequence>
<dbReference type="STRING" id="1618545.US53_C0021G0007"/>